<dbReference type="InterPro" id="IPR052769">
    <property type="entry name" value="TPR_domain_protein"/>
</dbReference>
<organism evidence="3 4">
    <name type="scientific">Aquilegia coerulea</name>
    <name type="common">Rocky mountain columbine</name>
    <dbReference type="NCBI Taxonomy" id="218851"/>
    <lineage>
        <taxon>Eukaryota</taxon>
        <taxon>Viridiplantae</taxon>
        <taxon>Streptophyta</taxon>
        <taxon>Embryophyta</taxon>
        <taxon>Tracheophyta</taxon>
        <taxon>Spermatophyta</taxon>
        <taxon>Magnoliopsida</taxon>
        <taxon>Ranunculales</taxon>
        <taxon>Ranunculaceae</taxon>
        <taxon>Thalictroideae</taxon>
        <taxon>Aquilegia</taxon>
    </lineage>
</organism>
<dbReference type="Gene3D" id="1.25.40.10">
    <property type="entry name" value="Tetratricopeptide repeat domain"/>
    <property type="match status" value="1"/>
</dbReference>
<keyword evidence="1" id="KW-0802">TPR repeat</keyword>
<dbReference type="SUPFAM" id="SSF81383">
    <property type="entry name" value="F-box domain"/>
    <property type="match status" value="1"/>
</dbReference>
<name>A0A2G5D6T3_AQUCA</name>
<gene>
    <name evidence="3" type="ORF">AQUCO_02700240v1</name>
</gene>
<dbReference type="InParanoid" id="A0A2G5D6T3"/>
<dbReference type="Pfam" id="PF13181">
    <property type="entry name" value="TPR_8"/>
    <property type="match status" value="1"/>
</dbReference>
<feature type="repeat" description="TPR" evidence="1">
    <location>
        <begin position="98"/>
        <end position="131"/>
    </location>
</feature>
<proteinExistence type="predicted"/>
<dbReference type="Pfam" id="PF00515">
    <property type="entry name" value="TPR_1"/>
    <property type="match status" value="1"/>
</dbReference>
<evidence type="ECO:0000313" key="4">
    <source>
        <dbReference type="Proteomes" id="UP000230069"/>
    </source>
</evidence>
<dbReference type="SMART" id="SM00028">
    <property type="entry name" value="TPR"/>
    <property type="match status" value="3"/>
</dbReference>
<feature type="compositionally biased region" description="Basic and acidic residues" evidence="2">
    <location>
        <begin position="1"/>
        <end position="29"/>
    </location>
</feature>
<dbReference type="PANTHER" id="PTHR46014:SF1">
    <property type="entry name" value="TETRATRICOPEPTIDE REPEAT PROTEIN 1"/>
    <property type="match status" value="1"/>
</dbReference>
<dbReference type="InterPro" id="IPR036047">
    <property type="entry name" value="F-box-like_dom_sf"/>
</dbReference>
<protein>
    <submittedName>
        <fullName evidence="3">Uncharacterized protein</fullName>
    </submittedName>
</protein>
<dbReference type="Gene3D" id="1.20.1280.50">
    <property type="match status" value="1"/>
</dbReference>
<feature type="region of interest" description="Disordered" evidence="2">
    <location>
        <begin position="1"/>
        <end position="46"/>
    </location>
</feature>
<evidence type="ECO:0000256" key="1">
    <source>
        <dbReference type="PROSITE-ProRule" id="PRU00339"/>
    </source>
</evidence>
<dbReference type="PANTHER" id="PTHR46014">
    <property type="entry name" value="TETRATRICOPEPTIDE REPEAT PROTEIN 1"/>
    <property type="match status" value="1"/>
</dbReference>
<evidence type="ECO:0000313" key="3">
    <source>
        <dbReference type="EMBL" id="PIA38907.1"/>
    </source>
</evidence>
<dbReference type="SUPFAM" id="SSF52047">
    <property type="entry name" value="RNI-like"/>
    <property type="match status" value="1"/>
</dbReference>
<dbReference type="InterPro" id="IPR019734">
    <property type="entry name" value="TPR_rpt"/>
</dbReference>
<dbReference type="InterPro" id="IPR032675">
    <property type="entry name" value="LRR_dom_sf"/>
</dbReference>
<sequence length="490" mass="56118">MEGIRRESRAERDDSEEIKREHVKSTSESEKEEEEEEESLKKDKELLKQQQKDLAQTNYTKDKGNQLFVAGKFEDALAMYELALYFAPEIPSSVEVRSVCHSNRAVCFLKQKKYEEAIKECTKALEINAKNVRALIQRGEAHEKLKYFDEAIADMKKTMELDPSNEQARKSIQLLEPLAAEKSEKMMPEMQGSFTSMESSRLIEVRNWEGLNKGCLINIFGRVGLECLILDVPFVCKSWYKVSHDPHCYKVLDFQFMSLKRSPWAITVLQKKPYELRDANFPIAATPSPQFMKIAVNRSGGLATEVVFHTCLLRDNILEYILGRCPALKILTLPEWKGYAISGRGDYALRENDQCLLKMMSKLPNLESLITLNIELNNLRQVLKQIHIHCKNLVSLGFQDYVSDDIASAIVTFFPNIKHLVLRGSVVPLANLKIILSGCRKLELLDVSRCIGIDEGENDSEIAKLTSHIKTVARMTDLEHYEDYLYNMCF</sequence>
<dbReference type="STRING" id="218851.A0A2G5D6T3"/>
<evidence type="ECO:0000256" key="2">
    <source>
        <dbReference type="SAM" id="MobiDB-lite"/>
    </source>
</evidence>
<dbReference type="Proteomes" id="UP000230069">
    <property type="component" value="Unassembled WGS sequence"/>
</dbReference>
<dbReference type="EMBL" id="KZ305044">
    <property type="protein sequence ID" value="PIA38907.1"/>
    <property type="molecule type" value="Genomic_DNA"/>
</dbReference>
<reference evidence="3 4" key="1">
    <citation type="submission" date="2017-09" db="EMBL/GenBank/DDBJ databases">
        <title>WGS assembly of Aquilegia coerulea Goldsmith.</title>
        <authorList>
            <person name="Hodges S."/>
            <person name="Kramer E."/>
            <person name="Nordborg M."/>
            <person name="Tomkins J."/>
            <person name="Borevitz J."/>
            <person name="Derieg N."/>
            <person name="Yan J."/>
            <person name="Mihaltcheva S."/>
            <person name="Hayes R.D."/>
            <person name="Rokhsar D."/>
        </authorList>
    </citation>
    <scope>NUCLEOTIDE SEQUENCE [LARGE SCALE GENOMIC DNA]</scope>
    <source>
        <strain evidence="4">cv. Goldsmith</strain>
    </source>
</reference>
<dbReference type="PROSITE" id="PS50005">
    <property type="entry name" value="TPR"/>
    <property type="match status" value="2"/>
</dbReference>
<dbReference type="Gene3D" id="3.80.10.10">
    <property type="entry name" value="Ribonuclease Inhibitor"/>
    <property type="match status" value="1"/>
</dbReference>
<accession>A0A2G5D6T3</accession>
<feature type="repeat" description="TPR" evidence="1">
    <location>
        <begin position="132"/>
        <end position="165"/>
    </location>
</feature>
<dbReference type="SUPFAM" id="SSF48452">
    <property type="entry name" value="TPR-like"/>
    <property type="match status" value="1"/>
</dbReference>
<dbReference type="AlphaFoldDB" id="A0A2G5D6T3"/>
<keyword evidence="4" id="KW-1185">Reference proteome</keyword>
<dbReference type="InterPro" id="IPR011990">
    <property type="entry name" value="TPR-like_helical_dom_sf"/>
</dbReference>
<dbReference type="OrthoDB" id="1929062at2759"/>